<name>T0HHN7_9SPHN</name>
<dbReference type="AlphaFoldDB" id="T0HHN7"/>
<dbReference type="NCBIfam" id="TIGR03696">
    <property type="entry name" value="Rhs_assc_core"/>
    <property type="match status" value="1"/>
</dbReference>
<dbReference type="PATRIC" id="fig|1331060.3.peg.4123"/>
<dbReference type="InterPro" id="IPR056823">
    <property type="entry name" value="TEN-like_YD-shell"/>
</dbReference>
<dbReference type="PANTHER" id="PTHR32305:SF15">
    <property type="entry name" value="PROTEIN RHSA-RELATED"/>
    <property type="match status" value="1"/>
</dbReference>
<evidence type="ECO:0000256" key="1">
    <source>
        <dbReference type="ARBA" id="ARBA00022737"/>
    </source>
</evidence>
<keyword evidence="1" id="KW-0677">Repeat</keyword>
<feature type="domain" description="Teneurin-like YD-shell" evidence="2">
    <location>
        <begin position="182"/>
        <end position="448"/>
    </location>
</feature>
<evidence type="ECO:0000313" key="4">
    <source>
        <dbReference type="Proteomes" id="UP000015531"/>
    </source>
</evidence>
<organism evidence="3 4">
    <name type="scientific">Sphingobium lactosutens DS20</name>
    <dbReference type="NCBI Taxonomy" id="1331060"/>
    <lineage>
        <taxon>Bacteria</taxon>
        <taxon>Pseudomonadati</taxon>
        <taxon>Pseudomonadota</taxon>
        <taxon>Alphaproteobacteria</taxon>
        <taxon>Sphingomonadales</taxon>
        <taxon>Sphingomonadaceae</taxon>
        <taxon>Sphingobium</taxon>
    </lineage>
</organism>
<dbReference type="eggNOG" id="COG3209">
    <property type="taxonomic scope" value="Bacteria"/>
</dbReference>
<keyword evidence="4" id="KW-1185">Reference proteome</keyword>
<comment type="caution">
    <text evidence="3">The sequence shown here is derived from an EMBL/GenBank/DDBJ whole genome shotgun (WGS) entry which is preliminary data.</text>
</comment>
<evidence type="ECO:0000259" key="2">
    <source>
        <dbReference type="Pfam" id="PF25023"/>
    </source>
</evidence>
<dbReference type="InterPro" id="IPR050708">
    <property type="entry name" value="T6SS_VgrG/RHS"/>
</dbReference>
<dbReference type="Pfam" id="PF05593">
    <property type="entry name" value="RHS_repeat"/>
    <property type="match status" value="2"/>
</dbReference>
<dbReference type="Proteomes" id="UP000015531">
    <property type="component" value="Unassembled WGS sequence"/>
</dbReference>
<accession>T0HHN7</accession>
<evidence type="ECO:0000313" key="3">
    <source>
        <dbReference type="EMBL" id="EQB11673.1"/>
    </source>
</evidence>
<dbReference type="Pfam" id="PF25023">
    <property type="entry name" value="TEN_YD-shell"/>
    <property type="match status" value="1"/>
</dbReference>
<dbReference type="InterPro" id="IPR031325">
    <property type="entry name" value="RHS_repeat"/>
</dbReference>
<dbReference type="InterPro" id="IPR022385">
    <property type="entry name" value="Rhs_assc_core"/>
</dbReference>
<sequence>MTNSYSPNGKLTSIADAKGNKTTYQYDGQDRLSKTCYPATGITGCTAAADYEQSTYDANGNVIKLRLRDGQNIGFTYDNLNRLIVKNLPGAEPDVSYGYDLLGRLLSASGGTTLTFSYDALGRLLTDGQAFGGMTYEYDLAGRRTKATWNDGFFVRYDWNLANQMTAIKEKDLTSGVGLLATFTYDDLGRRTKLQRGNGTVTNYQLDTGSRLTSLEQNLSGTAQDQTLGFGYNAADQVVTRTMSNDGYVFGEQYNSARAYASNKLNQYTLAGTSAPDYDGRGNLISIGPRTFSYSSENLMMTASGGVTLHYDPIGRLHEYDTSVSKRFLYDGGHITAELANPSGTVARRYVQGPGVDEPIVWYEGNGTADRRWYHADERGSIIAITNGSGASIATNRYDEWGNSQSENVGIFQYTGQIWLPELSIYYYKARMYDPRLGRFMQTDPIGYADGMNWYNYAGADPVNGIDPWGMQASDSVCVKNPSLCGKNTGSLAGYDTGAKLADGVVNTGDSGPGSKGSTALSGDTLIVTAGISGGGISFENLPGVSIEQGGYYGGTPQNVVSDVLNHDIGADIIVMARKVPQPVQNFISDWAINYDCAFISSSSCSTMDYVTVAGALLGGGVAANTAIEGASKGFAKYGVGRAGQIRFFENRLILRLDVNKPITHLNVEGRMFGVTFNFHLPKW</sequence>
<proteinExistence type="predicted"/>
<dbReference type="EMBL" id="ATDP01000106">
    <property type="protein sequence ID" value="EQB11673.1"/>
    <property type="molecule type" value="Genomic_DNA"/>
</dbReference>
<reference evidence="3 4" key="1">
    <citation type="journal article" date="2013" name="Genome Announc.">
        <title>Draft Genome Sequence of Sphingobium lactosutens Strain DS20T, Isolated from a Hexachlorocyclohexane Dumpsite.</title>
        <authorList>
            <person name="Kumar R."/>
            <person name="Dwivedi V."/>
            <person name="Negi V."/>
            <person name="Khurana J.P."/>
            <person name="Lal R."/>
        </authorList>
    </citation>
    <scope>NUCLEOTIDE SEQUENCE [LARGE SCALE GENOMIC DNA]</scope>
    <source>
        <strain evidence="3 4">DS20</strain>
    </source>
</reference>
<dbReference type="Gene3D" id="2.180.10.10">
    <property type="entry name" value="RHS repeat-associated core"/>
    <property type="match status" value="2"/>
</dbReference>
<protein>
    <recommendedName>
        <fullName evidence="2">Teneurin-like YD-shell domain-containing protein</fullName>
    </recommendedName>
</protein>
<gene>
    <name evidence="3" type="ORF">RLDS_21315</name>
</gene>
<dbReference type="PANTHER" id="PTHR32305">
    <property type="match status" value="1"/>
</dbReference>
<dbReference type="InterPro" id="IPR006530">
    <property type="entry name" value="YD"/>
</dbReference>
<dbReference type="NCBIfam" id="TIGR01643">
    <property type="entry name" value="YD_repeat_2x"/>
    <property type="match status" value="3"/>
</dbReference>